<evidence type="ECO:0000256" key="3">
    <source>
        <dbReference type="ARBA" id="ARBA00022833"/>
    </source>
</evidence>
<dbReference type="InterPro" id="IPR038441">
    <property type="entry name" value="THAP_Znf_sf"/>
</dbReference>
<evidence type="ECO:0000256" key="1">
    <source>
        <dbReference type="ARBA" id="ARBA00022723"/>
    </source>
</evidence>
<dbReference type="GO" id="GO:0043565">
    <property type="term" value="F:sequence-specific DNA binding"/>
    <property type="evidence" value="ECO:0007669"/>
    <property type="project" value="InterPro"/>
</dbReference>
<feature type="domain" description="THAP-type" evidence="7">
    <location>
        <begin position="3"/>
        <end position="85"/>
    </location>
</feature>
<gene>
    <name evidence="8" type="ORF">g.11127</name>
</gene>
<keyword evidence="2 5" id="KW-0863">Zinc-finger</keyword>
<dbReference type="SUPFAM" id="SSF57716">
    <property type="entry name" value="Glucocorticoid receptor-like (DNA-binding domain)"/>
    <property type="match status" value="1"/>
</dbReference>
<protein>
    <recommendedName>
        <fullName evidence="7">THAP-type domain-containing protein</fullName>
    </recommendedName>
</protein>
<reference evidence="8" key="1">
    <citation type="submission" date="2015-09" db="EMBL/GenBank/DDBJ databases">
        <title>De novo assembly of Pectinophora gossypiella (Pink Bollworm) gut transcriptome.</title>
        <authorList>
            <person name="Tassone E.E."/>
        </authorList>
    </citation>
    <scope>NUCLEOTIDE SEQUENCE</scope>
</reference>
<dbReference type="SMART" id="SM00692">
    <property type="entry name" value="DM3"/>
    <property type="match status" value="1"/>
</dbReference>
<evidence type="ECO:0000256" key="5">
    <source>
        <dbReference type="PROSITE-ProRule" id="PRU00309"/>
    </source>
</evidence>
<organism evidence="8">
    <name type="scientific">Pectinophora gossypiella</name>
    <name type="common">Cotton pink bollworm</name>
    <name type="synonym">Depressaria gossypiella</name>
    <dbReference type="NCBI Taxonomy" id="13191"/>
    <lineage>
        <taxon>Eukaryota</taxon>
        <taxon>Metazoa</taxon>
        <taxon>Ecdysozoa</taxon>
        <taxon>Arthropoda</taxon>
        <taxon>Hexapoda</taxon>
        <taxon>Insecta</taxon>
        <taxon>Pterygota</taxon>
        <taxon>Neoptera</taxon>
        <taxon>Endopterygota</taxon>
        <taxon>Lepidoptera</taxon>
        <taxon>Glossata</taxon>
        <taxon>Ditrysia</taxon>
        <taxon>Gelechioidea</taxon>
        <taxon>Gelechiidae</taxon>
        <taxon>Apatetrinae</taxon>
        <taxon>Pectinophora</taxon>
    </lineage>
</organism>
<keyword evidence="4 5" id="KW-0238">DNA-binding</keyword>
<dbReference type="OrthoDB" id="8948150at2759"/>
<dbReference type="PANTHER" id="PTHR46600:SF11">
    <property type="entry name" value="THAP DOMAIN-CONTAINING PROTEIN 10"/>
    <property type="match status" value="1"/>
</dbReference>
<dbReference type="SMART" id="SM00980">
    <property type="entry name" value="THAP"/>
    <property type="match status" value="1"/>
</dbReference>
<evidence type="ECO:0000256" key="6">
    <source>
        <dbReference type="SAM" id="MobiDB-lite"/>
    </source>
</evidence>
<dbReference type="Gene3D" id="6.20.210.20">
    <property type="entry name" value="THAP domain"/>
    <property type="match status" value="1"/>
</dbReference>
<dbReference type="GO" id="GO:0008270">
    <property type="term" value="F:zinc ion binding"/>
    <property type="evidence" value="ECO:0007669"/>
    <property type="project" value="UniProtKB-KW"/>
</dbReference>
<keyword evidence="1" id="KW-0479">Metal-binding</keyword>
<proteinExistence type="predicted"/>
<dbReference type="InterPro" id="IPR026516">
    <property type="entry name" value="THAP1/10"/>
</dbReference>
<sequence length="818" mass="94643">MAPPRVYCSVYGCLNSSIYKRQISYFKLPSDTERRLRWLHLIGREDLIEKRAKSYTVCEEHFHIQDILLASHRKNLKKNAIPSLHLPNFQKNEDGQTSVVLTDLETILKNQQNPQKRKIKSESSKSKKKKLDKLEDNSSNKDTFYRMCDRFLTKDLADLVIAQTYLKSNFAGSKQQDYKNFCLNLYLTSPQAYRLLQKALGLPCPKALNKHSISITTKVNDKVLSTLKTKVDNMTRKEKQCSLMIGAMKLKTNLIYNVKEDKIIGFQEVDGVQSPEPAKDALVVLVCGILVNWKQPVGYALLARNRNIEDISKWIDKLLQKLIDIGLEIRTLVTDIADLFPEANNKTVTVDPYFFVNGKKVYQIYDAPHLMKTVRNYFLANNFQFKDCLAKFEHILQFYEEDKEKSCRFGPKLTNSHINPTRLEKNKTCYATQLLSHTVAAGLSAYVDFNVIDKSARDTVKFIKLMNNLFDILNSTNLIQNNENRKAFRGEDWQVNILNESLELFQTLTLLDLNNGQVVTSNVKFINGFQITIRSILLLFEDLKSEGFDCLPTKRLTQVALENYFTEIKTKSGATGDLTCWQFVSTFKKFFFSHTIESSRAGNAEDVEKIVTLINSLQTPTDQTFAVNEDDVLKIETEDSNVNSKEPESDTEIDSSEYNQLNLPENHALFYIASYLLKKCAEYHQDCEHMAAYVTPPEDKRFSNYEGDDRYQRYTEYVKDTNSSLRIVPCDDFVTYVENMEDKFRSNFQKDQIDPSRPLTASIYKELKEVYFTPPCPCFPRGYLNKLFIRIRIFYAIKLSNRAFSNTRNKRHCFNVFL</sequence>
<dbReference type="Pfam" id="PF21788">
    <property type="entry name" value="TNP-like_GBD"/>
    <property type="match status" value="1"/>
</dbReference>
<dbReference type="PROSITE" id="PS50950">
    <property type="entry name" value="ZF_THAP"/>
    <property type="match status" value="1"/>
</dbReference>
<evidence type="ECO:0000259" key="7">
    <source>
        <dbReference type="PROSITE" id="PS50950"/>
    </source>
</evidence>
<accession>A0A1E1W8R2</accession>
<dbReference type="Pfam" id="PF05485">
    <property type="entry name" value="THAP"/>
    <property type="match status" value="1"/>
</dbReference>
<evidence type="ECO:0000313" key="8">
    <source>
        <dbReference type="EMBL" id="JAT83368.1"/>
    </source>
</evidence>
<evidence type="ECO:0000256" key="2">
    <source>
        <dbReference type="ARBA" id="ARBA00022771"/>
    </source>
</evidence>
<dbReference type="InterPro" id="IPR048365">
    <property type="entry name" value="TNP-like_RNaseH_N"/>
</dbReference>
<dbReference type="AlphaFoldDB" id="A0A1E1W8R2"/>
<keyword evidence="3" id="KW-0862">Zinc</keyword>
<dbReference type="EMBL" id="GDQN01007686">
    <property type="protein sequence ID" value="JAT83368.1"/>
    <property type="molecule type" value="Transcribed_RNA"/>
</dbReference>
<dbReference type="InterPro" id="IPR006612">
    <property type="entry name" value="THAP_Znf"/>
</dbReference>
<dbReference type="PANTHER" id="PTHR46600">
    <property type="entry name" value="THAP DOMAIN-CONTAINING"/>
    <property type="match status" value="1"/>
</dbReference>
<dbReference type="Pfam" id="PF21787">
    <property type="entry name" value="TNP-like_RNaseH_N"/>
    <property type="match status" value="1"/>
</dbReference>
<name>A0A1E1W8R2_PECGO</name>
<feature type="region of interest" description="Disordered" evidence="6">
    <location>
        <begin position="111"/>
        <end position="134"/>
    </location>
</feature>
<dbReference type="InterPro" id="IPR048366">
    <property type="entry name" value="TNP-like_GBD"/>
</dbReference>
<evidence type="ECO:0000256" key="4">
    <source>
        <dbReference type="ARBA" id="ARBA00023125"/>
    </source>
</evidence>